<feature type="transmembrane region" description="Helical" evidence="1">
    <location>
        <begin position="36"/>
        <end position="57"/>
    </location>
</feature>
<keyword evidence="1" id="KW-0472">Membrane</keyword>
<feature type="transmembrane region" description="Helical" evidence="1">
    <location>
        <begin position="203"/>
        <end position="225"/>
    </location>
</feature>
<name>A0A285P159_9AQUI</name>
<feature type="transmembrane region" description="Helical" evidence="1">
    <location>
        <begin position="321"/>
        <end position="338"/>
    </location>
</feature>
<keyword evidence="3" id="KW-1185">Reference proteome</keyword>
<keyword evidence="1" id="KW-1133">Transmembrane helix</keyword>
<dbReference type="Proteomes" id="UP000218627">
    <property type="component" value="Unassembled WGS sequence"/>
</dbReference>
<protein>
    <submittedName>
        <fullName evidence="2">Uncharacterized protein</fullName>
    </submittedName>
</protein>
<feature type="transmembrane region" description="Helical" evidence="1">
    <location>
        <begin position="69"/>
        <end position="86"/>
    </location>
</feature>
<feature type="transmembrane region" description="Helical" evidence="1">
    <location>
        <begin position="117"/>
        <end position="135"/>
    </location>
</feature>
<reference evidence="3" key="1">
    <citation type="submission" date="2017-09" db="EMBL/GenBank/DDBJ databases">
        <authorList>
            <person name="Varghese N."/>
            <person name="Submissions S."/>
        </authorList>
    </citation>
    <scope>NUCLEOTIDE SEQUENCE [LARGE SCALE GENOMIC DNA]</scope>
    <source>
        <strain evidence="3">DSM 2913</strain>
    </source>
</reference>
<feature type="transmembrane region" description="Helical" evidence="1">
    <location>
        <begin position="141"/>
        <end position="163"/>
    </location>
</feature>
<organism evidence="2 3">
    <name type="scientific">Hydrogenobacter hydrogenophilus</name>
    <dbReference type="NCBI Taxonomy" id="35835"/>
    <lineage>
        <taxon>Bacteria</taxon>
        <taxon>Pseudomonadati</taxon>
        <taxon>Aquificota</taxon>
        <taxon>Aquificia</taxon>
        <taxon>Aquificales</taxon>
        <taxon>Aquificaceae</taxon>
        <taxon>Hydrogenobacter</taxon>
    </lineage>
</organism>
<feature type="transmembrane region" description="Helical" evidence="1">
    <location>
        <begin position="350"/>
        <end position="373"/>
    </location>
</feature>
<feature type="transmembrane region" description="Helical" evidence="1">
    <location>
        <begin position="12"/>
        <end position="30"/>
    </location>
</feature>
<evidence type="ECO:0000313" key="2">
    <source>
        <dbReference type="EMBL" id="SNZ13611.1"/>
    </source>
</evidence>
<proteinExistence type="predicted"/>
<evidence type="ECO:0000313" key="3">
    <source>
        <dbReference type="Proteomes" id="UP000218627"/>
    </source>
</evidence>
<gene>
    <name evidence="2" type="ORF">SAMN06265353_0813</name>
</gene>
<feature type="transmembrane region" description="Helical" evidence="1">
    <location>
        <begin position="275"/>
        <end position="300"/>
    </location>
</feature>
<sequence length="377" mass="43295">MIRPASFLRSTSLYILLFFSLLLLSLLLKLMDKNYIDLLVFFAFPGLISGTLFQLYPTIQGYPVRGEKLIHLHILLWLVNTLYFLYKYEVNPHMYLLLTTAHTTLIIMNTRKIKDPIVLFFLMGSVFYLIAGLLLKQNPIFVKHLITVGFFMPVVIGSYYVFVPMLQIEALESKSIVWINIFFQFLSSLLVPIAWYLSNYMYVSYAGLLQLLSLGVLSYGVYSMLSQRKSPLKGLDISVQFLILGLFMCWFFLLTGVLMAGSLNLGFVKLHSDGMLYGFLTAISVGASYHIMPFLLWWRLYAPKMGKEKIPTLKEIMDIKIVKRLLLSLPPLITGLIFGDVVNPYLEKVFSLLLFLLLSLYTIKMVPLTYDLLTKNK</sequence>
<accession>A0A285P159</accession>
<dbReference type="EMBL" id="OBEN01000003">
    <property type="protein sequence ID" value="SNZ13611.1"/>
    <property type="molecule type" value="Genomic_DNA"/>
</dbReference>
<keyword evidence="1" id="KW-0812">Transmembrane</keyword>
<feature type="transmembrane region" description="Helical" evidence="1">
    <location>
        <begin position="237"/>
        <end position="263"/>
    </location>
</feature>
<dbReference type="OrthoDB" id="12496at2"/>
<evidence type="ECO:0000256" key="1">
    <source>
        <dbReference type="SAM" id="Phobius"/>
    </source>
</evidence>
<dbReference type="AlphaFoldDB" id="A0A285P159"/>
<feature type="transmembrane region" description="Helical" evidence="1">
    <location>
        <begin position="175"/>
        <end position="197"/>
    </location>
</feature>